<organism evidence="2 3">
    <name type="scientific">Bacillus haynesii</name>
    <dbReference type="NCBI Taxonomy" id="1925021"/>
    <lineage>
        <taxon>Bacteria</taxon>
        <taxon>Bacillati</taxon>
        <taxon>Bacillota</taxon>
        <taxon>Bacilli</taxon>
        <taxon>Bacillales</taxon>
        <taxon>Bacillaceae</taxon>
        <taxon>Bacillus</taxon>
    </lineage>
</organism>
<dbReference type="RefSeq" id="WP_268306065.1">
    <property type="nucleotide sequence ID" value="NZ_JALAJL010000062.1"/>
</dbReference>
<feature type="coiled-coil region" evidence="1">
    <location>
        <begin position="19"/>
        <end position="118"/>
    </location>
</feature>
<comment type="caution">
    <text evidence="2">The sequence shown here is derived from an EMBL/GenBank/DDBJ whole genome shotgun (WGS) entry which is preliminary data.</text>
</comment>
<evidence type="ECO:0000313" key="2">
    <source>
        <dbReference type="EMBL" id="MCY9282133.1"/>
    </source>
</evidence>
<dbReference type="EMBL" id="JALAXI010000018">
    <property type="protein sequence ID" value="MCY9282133.1"/>
    <property type="molecule type" value="Genomic_DNA"/>
</dbReference>
<reference evidence="2" key="1">
    <citation type="submission" date="2022-02" db="EMBL/GenBank/DDBJ databases">
        <title>Crop Bioprotection Bacillus Genome Sequencing.</title>
        <authorList>
            <person name="Dunlap C."/>
        </authorList>
    </citation>
    <scope>NUCLEOTIDE SEQUENCE</scope>
    <source>
        <strain evidence="2">T20C14</strain>
    </source>
</reference>
<keyword evidence="1" id="KW-0175">Coiled coil</keyword>
<evidence type="ECO:0000256" key="1">
    <source>
        <dbReference type="SAM" id="Coils"/>
    </source>
</evidence>
<dbReference type="Proteomes" id="UP001066455">
    <property type="component" value="Unassembled WGS sequence"/>
</dbReference>
<dbReference type="AlphaFoldDB" id="A0AA90EU29"/>
<proteinExistence type="predicted"/>
<accession>A0AA90EU29</accession>
<evidence type="ECO:0000313" key="3">
    <source>
        <dbReference type="Proteomes" id="UP001066455"/>
    </source>
</evidence>
<protein>
    <submittedName>
        <fullName evidence="2">Uncharacterized protein</fullName>
    </submittedName>
</protein>
<gene>
    <name evidence="2" type="ORF">MOE73_18910</name>
</gene>
<sequence length="237" mass="27478">MTAVPLSVRAEEHHETITDDQAKELIATYENSIENIEESVDTDVDERYVNEMILNQEQTMKEIEQKIEEAKENGEKLYTQKEILHLTAQEVGISKEDMQQIKQSIKSEQEEAENFIEAFKDIGEGDHPIVQEIEAHQEEFKIPLSLVYIDHNETEKDGTISGGGWPYCLDDNGYGYKKFITSDCYKALVYLPVCMADSTLGKKWPNLRYCKAYKRNCSPVIGHSKYWHKHAWWQQIP</sequence>
<name>A0AA90EU29_9BACI</name>